<sequence>MAAEPWQTSGAKRQIHSNISNCNGAYRSSTIHSQLPTPESLLASIQSRGNASDASVLKTTPVHSSSLYVTITDRLPKTGNVGQSDSLNRAKQRPVVHVSQLAATPPMRIRRNEHTPSVQAGGKTLFRLASKDPNQEMVRNPTPSATT</sequence>
<gene>
    <name evidence="2" type="ORF">Nepgr_025351</name>
</gene>
<dbReference type="Proteomes" id="UP001279734">
    <property type="component" value="Unassembled WGS sequence"/>
</dbReference>
<organism evidence="2 3">
    <name type="scientific">Nepenthes gracilis</name>
    <name type="common">Slender pitcher plant</name>
    <dbReference type="NCBI Taxonomy" id="150966"/>
    <lineage>
        <taxon>Eukaryota</taxon>
        <taxon>Viridiplantae</taxon>
        <taxon>Streptophyta</taxon>
        <taxon>Embryophyta</taxon>
        <taxon>Tracheophyta</taxon>
        <taxon>Spermatophyta</taxon>
        <taxon>Magnoliopsida</taxon>
        <taxon>eudicotyledons</taxon>
        <taxon>Gunneridae</taxon>
        <taxon>Pentapetalae</taxon>
        <taxon>Caryophyllales</taxon>
        <taxon>Nepenthaceae</taxon>
        <taxon>Nepenthes</taxon>
    </lineage>
</organism>
<proteinExistence type="predicted"/>
<evidence type="ECO:0000313" key="2">
    <source>
        <dbReference type="EMBL" id="GMH23508.1"/>
    </source>
</evidence>
<reference evidence="2" key="1">
    <citation type="submission" date="2023-05" db="EMBL/GenBank/DDBJ databases">
        <title>Nepenthes gracilis genome sequencing.</title>
        <authorList>
            <person name="Fukushima K."/>
        </authorList>
    </citation>
    <scope>NUCLEOTIDE SEQUENCE</scope>
    <source>
        <strain evidence="2">SING2019-196</strain>
    </source>
</reference>
<keyword evidence="3" id="KW-1185">Reference proteome</keyword>
<dbReference type="AlphaFoldDB" id="A0AAD3T4K5"/>
<name>A0AAD3T4K5_NEPGR</name>
<comment type="caution">
    <text evidence="2">The sequence shown here is derived from an EMBL/GenBank/DDBJ whole genome shotgun (WGS) entry which is preliminary data.</text>
</comment>
<dbReference type="EMBL" id="BSYO01000026">
    <property type="protein sequence ID" value="GMH23508.1"/>
    <property type="molecule type" value="Genomic_DNA"/>
</dbReference>
<evidence type="ECO:0000256" key="1">
    <source>
        <dbReference type="SAM" id="MobiDB-lite"/>
    </source>
</evidence>
<protein>
    <submittedName>
        <fullName evidence="2">Uncharacterized protein</fullName>
    </submittedName>
</protein>
<feature type="region of interest" description="Disordered" evidence="1">
    <location>
        <begin position="76"/>
        <end position="147"/>
    </location>
</feature>
<feature type="compositionally biased region" description="Polar residues" evidence="1">
    <location>
        <begin position="80"/>
        <end position="89"/>
    </location>
</feature>
<accession>A0AAD3T4K5</accession>
<evidence type="ECO:0000313" key="3">
    <source>
        <dbReference type="Proteomes" id="UP001279734"/>
    </source>
</evidence>